<evidence type="ECO:0000313" key="1">
    <source>
        <dbReference type="EMBL" id="TVT38970.1"/>
    </source>
</evidence>
<keyword evidence="2" id="KW-1185">Reference proteome</keyword>
<protein>
    <submittedName>
        <fullName evidence="1">Uncharacterized protein</fullName>
    </submittedName>
</protein>
<proteinExistence type="predicted"/>
<name>A0A558BR25_9BACT</name>
<comment type="caution">
    <text evidence="1">The sequence shown here is derived from an EMBL/GenBank/DDBJ whole genome shotgun (WGS) entry which is preliminary data.</text>
</comment>
<dbReference type="Proteomes" id="UP000317624">
    <property type="component" value="Unassembled WGS sequence"/>
</dbReference>
<sequence length="94" mass="10357">MAIEYGVIFPSAAPILVEVLKKTASQNEFELTEDKDGVGYWLASGEETFFYIKPGPTLPHSKLIALSLALDFISTMLIGISAVELIHMVQCFSY</sequence>
<gene>
    <name evidence="1" type="ORF">FNT36_14965</name>
</gene>
<organism evidence="1 2">
    <name type="scientific">Hymenobacter setariae</name>
    <dbReference type="NCBI Taxonomy" id="2594794"/>
    <lineage>
        <taxon>Bacteria</taxon>
        <taxon>Pseudomonadati</taxon>
        <taxon>Bacteroidota</taxon>
        <taxon>Cytophagia</taxon>
        <taxon>Cytophagales</taxon>
        <taxon>Hymenobacteraceae</taxon>
        <taxon>Hymenobacter</taxon>
    </lineage>
</organism>
<reference evidence="1 2" key="1">
    <citation type="submission" date="2019-07" db="EMBL/GenBank/DDBJ databases">
        <title>Hymenobacter sp. straun FUR1 Genome sequencing and assembly.</title>
        <authorList>
            <person name="Chhetri G."/>
        </authorList>
    </citation>
    <scope>NUCLEOTIDE SEQUENCE [LARGE SCALE GENOMIC DNA]</scope>
    <source>
        <strain evidence="1 2">Fur1</strain>
    </source>
</reference>
<dbReference type="EMBL" id="VMRJ01000004">
    <property type="protein sequence ID" value="TVT38970.1"/>
    <property type="molecule type" value="Genomic_DNA"/>
</dbReference>
<dbReference type="RefSeq" id="WP_144849366.1">
    <property type="nucleotide sequence ID" value="NZ_VMRJ01000004.1"/>
</dbReference>
<evidence type="ECO:0000313" key="2">
    <source>
        <dbReference type="Proteomes" id="UP000317624"/>
    </source>
</evidence>
<dbReference type="AlphaFoldDB" id="A0A558BR25"/>
<accession>A0A558BR25</accession>